<evidence type="ECO:0000256" key="2">
    <source>
        <dbReference type="SAM" id="SignalP"/>
    </source>
</evidence>
<dbReference type="AlphaFoldDB" id="A0A4R5X4N9"/>
<proteinExistence type="predicted"/>
<dbReference type="Gene3D" id="3.40.50.1820">
    <property type="entry name" value="alpha/beta hydrolase"/>
    <property type="match status" value="1"/>
</dbReference>
<dbReference type="Proteomes" id="UP000294952">
    <property type="component" value="Unassembled WGS sequence"/>
</dbReference>
<feature type="signal peptide" evidence="2">
    <location>
        <begin position="1"/>
        <end position="34"/>
    </location>
</feature>
<comment type="caution">
    <text evidence="4">The sequence shown here is derived from an EMBL/GenBank/DDBJ whole genome shotgun (WGS) entry which is preliminary data.</text>
</comment>
<dbReference type="InterPro" id="IPR013228">
    <property type="entry name" value="PE-PPE_C"/>
</dbReference>
<evidence type="ECO:0000256" key="1">
    <source>
        <dbReference type="SAM" id="MobiDB-lite"/>
    </source>
</evidence>
<feature type="chain" id="PRO_5020799408" evidence="2">
    <location>
        <begin position="35"/>
        <end position="419"/>
    </location>
</feature>
<feature type="region of interest" description="Disordered" evidence="1">
    <location>
        <begin position="378"/>
        <end position="419"/>
    </location>
</feature>
<feature type="domain" description="PE-PPE" evidence="3">
    <location>
        <begin position="88"/>
        <end position="288"/>
    </location>
</feature>
<dbReference type="Pfam" id="PF08237">
    <property type="entry name" value="PE-PPE"/>
    <property type="match status" value="1"/>
</dbReference>
<feature type="region of interest" description="Disordered" evidence="1">
    <location>
        <begin position="325"/>
        <end position="344"/>
    </location>
</feature>
<dbReference type="EMBL" id="SDLP01000006">
    <property type="protein sequence ID" value="TDL05693.1"/>
    <property type="molecule type" value="Genomic_DNA"/>
</dbReference>
<protein>
    <submittedName>
        <fullName evidence="4">PE-PPE domain-containing protein</fullName>
    </submittedName>
</protein>
<evidence type="ECO:0000313" key="5">
    <source>
        <dbReference type="Proteomes" id="UP000294952"/>
    </source>
</evidence>
<evidence type="ECO:0000313" key="4">
    <source>
        <dbReference type="EMBL" id="TDL05693.1"/>
    </source>
</evidence>
<feature type="compositionally biased region" description="Low complexity" evidence="1">
    <location>
        <begin position="402"/>
        <end position="419"/>
    </location>
</feature>
<feature type="compositionally biased region" description="Basic and acidic residues" evidence="1">
    <location>
        <begin position="378"/>
        <end position="401"/>
    </location>
</feature>
<accession>A0A4R5X4N9</accession>
<evidence type="ECO:0000259" key="3">
    <source>
        <dbReference type="Pfam" id="PF08237"/>
    </source>
</evidence>
<gene>
    <name evidence="4" type="ORF">EUA04_19325</name>
</gene>
<dbReference type="InterPro" id="IPR029058">
    <property type="entry name" value="AB_hydrolase_fold"/>
</dbReference>
<organism evidence="4 5">
    <name type="scientific">Mycolicibacterium obuense</name>
    <dbReference type="NCBI Taxonomy" id="1807"/>
    <lineage>
        <taxon>Bacteria</taxon>
        <taxon>Bacillati</taxon>
        <taxon>Actinomycetota</taxon>
        <taxon>Actinomycetes</taxon>
        <taxon>Mycobacteriales</taxon>
        <taxon>Mycobacteriaceae</taxon>
        <taxon>Mycolicibacterium</taxon>
    </lineage>
</organism>
<keyword evidence="2" id="KW-0732">Signal</keyword>
<reference evidence="4 5" key="1">
    <citation type="submission" date="2019-01" db="EMBL/GenBank/DDBJ databases">
        <title>High-quality-draft genome sequences of five non-tuberculosis mycobacteriaceae isolated from a nosocomial environment.</title>
        <authorList>
            <person name="Tiago I."/>
            <person name="Alarico S."/>
            <person name="Pereira S.G."/>
            <person name="Coelho C."/>
            <person name="Maranha A."/>
            <person name="Empadinhas N."/>
        </authorList>
    </citation>
    <scope>NUCLEOTIDE SEQUENCE [LARGE SCALE GENOMIC DNA]</scope>
    <source>
        <strain evidence="4 5">22DIII</strain>
    </source>
</reference>
<sequence length="419" mass="44481">MGNSVTITRIHRRSVQFAGSAIAGALIFAPVAQAADVVPCPEKGCNGVTALLVGGQGSYATLTEQQMETAFGGYFRPYDQRVSVPFPGDADFSKSIPEGATNLYNAVVDAKTADPNIVLTIGGVSKGAPSVIEALRQLEVTREAGGTVPDADHMNVMIYGAPSRIYYAGVKYRPDIPVTPYDVYMVSAEYDGVADMPDNMLNILAVLNAMQGADLLHVDAAFNTDFVNDPMLYKVDTNADGGKTTTIVIPYTGDILPLLHPMLEAGADPAQLAKLSTMLKPIIDSAYKRNSYFEKKKWQTGIVSIPLPEAAPSNVVNQTLKVSVPADDSQDAVSPPVRKTLSDYVGKHRAADADDDSADTTKVKKNVLKDLGDTIKTEVKKLTTKKDKKATKEAAPEKKETAGAASSSDSGSNSTGSES</sequence>
<name>A0A4R5X4N9_9MYCO</name>